<dbReference type="Proteomes" id="UP000494040">
    <property type="component" value="Unassembled WGS sequence"/>
</dbReference>
<dbReference type="EnsemblMetazoa" id="XM_014390136.1">
    <property type="protein sequence ID" value="XP_014245622.1"/>
    <property type="gene ID" value="LOC106664434"/>
</dbReference>
<protein>
    <submittedName>
        <fullName evidence="1">Uncharacterized protein</fullName>
    </submittedName>
</protein>
<accession>A0A8I6RHT3</accession>
<dbReference type="OrthoDB" id="283778at2759"/>
<keyword evidence="2" id="KW-1185">Reference proteome</keyword>
<name>A0A8I6RHT3_CIMLE</name>
<sequence>MCDNAIKFRHLVNNDMDKVPRGFVMYDHQCLVKGEMEELESVFVDMCKSNEHYLATHKQVLGLISLLLHNVIKDQPFDPRKYIKSFLKDKDLKLELNRHMAEKGYEKNQSQLKHDKIYKKKVDSVHERIRDEEEGEIRKYLDHGKITLTSFGPPFPACHLPYAKSEISTILHGSIPVYDRPLNIIPPLTDPQRNPNEWPTFYY</sequence>
<dbReference type="RefSeq" id="XP_014245622.1">
    <property type="nucleotide sequence ID" value="XM_014390136.1"/>
</dbReference>
<dbReference type="GeneID" id="106664434"/>
<dbReference type="AlphaFoldDB" id="A0A8I6RHT3"/>
<evidence type="ECO:0000313" key="2">
    <source>
        <dbReference type="Proteomes" id="UP000494040"/>
    </source>
</evidence>
<organism evidence="1 2">
    <name type="scientific">Cimex lectularius</name>
    <name type="common">Bed bug</name>
    <name type="synonym">Acanthia lectularia</name>
    <dbReference type="NCBI Taxonomy" id="79782"/>
    <lineage>
        <taxon>Eukaryota</taxon>
        <taxon>Metazoa</taxon>
        <taxon>Ecdysozoa</taxon>
        <taxon>Arthropoda</taxon>
        <taxon>Hexapoda</taxon>
        <taxon>Insecta</taxon>
        <taxon>Pterygota</taxon>
        <taxon>Neoptera</taxon>
        <taxon>Paraneoptera</taxon>
        <taxon>Hemiptera</taxon>
        <taxon>Heteroptera</taxon>
        <taxon>Panheteroptera</taxon>
        <taxon>Cimicomorpha</taxon>
        <taxon>Cimicidae</taxon>
        <taxon>Cimex</taxon>
    </lineage>
</organism>
<evidence type="ECO:0000313" key="1">
    <source>
        <dbReference type="EnsemblMetazoa" id="XP_014245622.1"/>
    </source>
</evidence>
<proteinExistence type="predicted"/>
<reference evidence="1" key="1">
    <citation type="submission" date="2022-01" db="UniProtKB">
        <authorList>
            <consortium name="EnsemblMetazoa"/>
        </authorList>
    </citation>
    <scope>IDENTIFICATION</scope>
</reference>
<dbReference type="KEGG" id="clec:106664434"/>